<dbReference type="EMBL" id="JBHSOG010000030">
    <property type="protein sequence ID" value="MFC5769343.1"/>
    <property type="molecule type" value="Genomic_DNA"/>
</dbReference>
<evidence type="ECO:0000313" key="2">
    <source>
        <dbReference type="EMBL" id="MFC5769343.1"/>
    </source>
</evidence>
<name>A0ABW1AQ28_9RHOO</name>
<keyword evidence="3" id="KW-1185">Reference proteome</keyword>
<gene>
    <name evidence="2" type="ORF">ACFPTN_08140</name>
</gene>
<feature type="region of interest" description="Disordered" evidence="1">
    <location>
        <begin position="185"/>
        <end position="220"/>
    </location>
</feature>
<evidence type="ECO:0000313" key="3">
    <source>
        <dbReference type="Proteomes" id="UP001595974"/>
    </source>
</evidence>
<sequence length="478" mass="52956">MTDPVDLEDFLGDVGKAVALGMLPFLGQAIDIYDTAYAAYDLYQNKDGSAEQREEACFGVVMAAVGWIPGPGDGIKKTLKTINRDPERYAPLLLDAVRYVLYQSGYKVDPYAFLMDSIDAERIRSLIEGARSDIAKSEFFSQCPALVQEGMLRGLNLTMANIPVIVGVVERRVKRWLKVVPKNTAAVTKQTAHPAPKQPPGQQQGRREGEVGTHGQAHGLSAFNGTANAAEIATANLNQRQESIGEHVGDYHCQDELGWGRQTAQHDIGTGSAKLTDGARLMRLQHQIKARGRGIDAIWRTGRARPYAVVEYKTRSVPLSESGMRRLLVAESAQNKSLQPAKRAEQREYRKQVKGGNARAVSPEALPKNVPKMSHLWIRQRVESDKKLGRHQKQELKEIENYTRHVIQVSTASGDGKVHREELDQALEEKREVTDSKHTAHRAGIDNFTNVFTEAPNEDARTRKGQTSQNAGRRGAKP</sequence>
<comment type="caution">
    <text evidence="2">The sequence shown here is derived from an EMBL/GenBank/DDBJ whole genome shotgun (WGS) entry which is preliminary data.</text>
</comment>
<feature type="compositionally biased region" description="Basic and acidic residues" evidence="1">
    <location>
        <begin position="342"/>
        <end position="351"/>
    </location>
</feature>
<dbReference type="InterPro" id="IPR049802">
    <property type="entry name" value="RhsC-like_FIX"/>
</dbReference>
<feature type="compositionally biased region" description="Basic and acidic residues" evidence="1">
    <location>
        <begin position="428"/>
        <end position="438"/>
    </location>
</feature>
<evidence type="ECO:0000256" key="1">
    <source>
        <dbReference type="SAM" id="MobiDB-lite"/>
    </source>
</evidence>
<dbReference type="RefSeq" id="WP_096446439.1">
    <property type="nucleotide sequence ID" value="NZ_JBHSOG010000030.1"/>
</dbReference>
<feature type="region of interest" description="Disordered" evidence="1">
    <location>
        <begin position="428"/>
        <end position="478"/>
    </location>
</feature>
<accession>A0ABW1AQ28</accession>
<proteinExistence type="predicted"/>
<organism evidence="2 3">
    <name type="scientific">Thauera sinica</name>
    <dbReference type="NCBI Taxonomy" id="2665146"/>
    <lineage>
        <taxon>Bacteria</taxon>
        <taxon>Pseudomonadati</taxon>
        <taxon>Pseudomonadota</taxon>
        <taxon>Betaproteobacteria</taxon>
        <taxon>Rhodocyclales</taxon>
        <taxon>Zoogloeaceae</taxon>
        <taxon>Thauera</taxon>
    </lineage>
</organism>
<dbReference type="Proteomes" id="UP001595974">
    <property type="component" value="Unassembled WGS sequence"/>
</dbReference>
<feature type="region of interest" description="Disordered" evidence="1">
    <location>
        <begin position="334"/>
        <end position="361"/>
    </location>
</feature>
<dbReference type="CDD" id="cd20746">
    <property type="entry name" value="FIX_Ntox15_NUC_DUF4112_RhsA-like"/>
    <property type="match status" value="1"/>
</dbReference>
<reference evidence="3" key="1">
    <citation type="journal article" date="2019" name="Int. J. Syst. Evol. Microbiol.">
        <title>The Global Catalogue of Microorganisms (GCM) 10K type strain sequencing project: providing services to taxonomists for standard genome sequencing and annotation.</title>
        <authorList>
            <consortium name="The Broad Institute Genomics Platform"/>
            <consortium name="The Broad Institute Genome Sequencing Center for Infectious Disease"/>
            <person name="Wu L."/>
            <person name="Ma J."/>
        </authorList>
    </citation>
    <scope>NUCLEOTIDE SEQUENCE [LARGE SCALE GENOMIC DNA]</scope>
    <source>
        <strain evidence="3">SHR3</strain>
    </source>
</reference>
<protein>
    <submittedName>
        <fullName evidence="2">Uncharacterized protein</fullName>
    </submittedName>
</protein>